<keyword evidence="3" id="KW-1185">Reference proteome</keyword>
<dbReference type="Gene3D" id="1.10.10.10">
    <property type="entry name" value="Winged helix-like DNA-binding domain superfamily/Winged helix DNA-binding domain"/>
    <property type="match status" value="1"/>
</dbReference>
<reference evidence="2" key="1">
    <citation type="submission" date="2021-01" db="EMBL/GenBank/DDBJ databases">
        <title>Whole genome shotgun sequence of Planotetraspora silvatica NBRC 100141.</title>
        <authorList>
            <person name="Komaki H."/>
            <person name="Tamura T."/>
        </authorList>
    </citation>
    <scope>NUCLEOTIDE SEQUENCE</scope>
    <source>
        <strain evidence="2">NBRC 100141</strain>
    </source>
</reference>
<dbReference type="SUPFAM" id="SSF46785">
    <property type="entry name" value="Winged helix' DNA-binding domain"/>
    <property type="match status" value="1"/>
</dbReference>
<dbReference type="AlphaFoldDB" id="A0A8J3UU14"/>
<dbReference type="InterPro" id="IPR036390">
    <property type="entry name" value="WH_DNA-bd_sf"/>
</dbReference>
<dbReference type="Pfam" id="PF01047">
    <property type="entry name" value="MarR"/>
    <property type="match status" value="1"/>
</dbReference>
<sequence length="153" mass="16274">MEHTPLPSDGPPVDATEVAAALRLAVGRIARRVRQAHAIGDLTNAEISVLARLERDGSASPGALAELERVRPQAMATTLAGLEEGGLVTRRQDASDGRRLLISLTDAGLRIVTDRRSASLQRLAAAVNDALSPAEQQQLLDALPLIERLAEHL</sequence>
<evidence type="ECO:0000259" key="1">
    <source>
        <dbReference type="PROSITE" id="PS50995"/>
    </source>
</evidence>
<dbReference type="Proteomes" id="UP000644610">
    <property type="component" value="Unassembled WGS sequence"/>
</dbReference>
<accession>A0A8J3UU14</accession>
<dbReference type="RefSeq" id="WP_203980182.1">
    <property type="nucleotide sequence ID" value="NZ_BAAAKY010000019.1"/>
</dbReference>
<dbReference type="InterPro" id="IPR052526">
    <property type="entry name" value="HTH-type_Bedaq_tolerance"/>
</dbReference>
<dbReference type="InterPro" id="IPR036388">
    <property type="entry name" value="WH-like_DNA-bd_sf"/>
</dbReference>
<dbReference type="PANTHER" id="PTHR39515">
    <property type="entry name" value="CONSERVED PROTEIN"/>
    <property type="match status" value="1"/>
</dbReference>
<proteinExistence type="predicted"/>
<dbReference type="Gene3D" id="1.10.287.100">
    <property type="match status" value="1"/>
</dbReference>
<evidence type="ECO:0000313" key="3">
    <source>
        <dbReference type="Proteomes" id="UP000644610"/>
    </source>
</evidence>
<feature type="domain" description="HTH marR-type" evidence="1">
    <location>
        <begin position="15"/>
        <end position="148"/>
    </location>
</feature>
<name>A0A8J3UU14_9ACTN</name>
<dbReference type="PANTHER" id="PTHR39515:SF2">
    <property type="entry name" value="HTH-TYPE TRANSCRIPTIONAL REGULATOR RV0880"/>
    <property type="match status" value="1"/>
</dbReference>
<dbReference type="EMBL" id="BOOQ01000055">
    <property type="protein sequence ID" value="GII50695.1"/>
    <property type="molecule type" value="Genomic_DNA"/>
</dbReference>
<dbReference type="GO" id="GO:0003700">
    <property type="term" value="F:DNA-binding transcription factor activity"/>
    <property type="evidence" value="ECO:0007669"/>
    <property type="project" value="InterPro"/>
</dbReference>
<gene>
    <name evidence="2" type="ORF">Psi02_71190</name>
</gene>
<dbReference type="InterPro" id="IPR000835">
    <property type="entry name" value="HTH_MarR-typ"/>
</dbReference>
<organism evidence="2 3">
    <name type="scientific">Planotetraspora silvatica</name>
    <dbReference type="NCBI Taxonomy" id="234614"/>
    <lineage>
        <taxon>Bacteria</taxon>
        <taxon>Bacillati</taxon>
        <taxon>Actinomycetota</taxon>
        <taxon>Actinomycetes</taxon>
        <taxon>Streptosporangiales</taxon>
        <taxon>Streptosporangiaceae</taxon>
        <taxon>Planotetraspora</taxon>
    </lineage>
</organism>
<dbReference type="SMART" id="SM00347">
    <property type="entry name" value="HTH_MARR"/>
    <property type="match status" value="1"/>
</dbReference>
<dbReference type="PROSITE" id="PS50995">
    <property type="entry name" value="HTH_MARR_2"/>
    <property type="match status" value="1"/>
</dbReference>
<comment type="caution">
    <text evidence="2">The sequence shown here is derived from an EMBL/GenBank/DDBJ whole genome shotgun (WGS) entry which is preliminary data.</text>
</comment>
<protein>
    <submittedName>
        <fullName evidence="2">MarR family transcriptional regulator</fullName>
    </submittedName>
</protein>
<evidence type="ECO:0000313" key="2">
    <source>
        <dbReference type="EMBL" id="GII50695.1"/>
    </source>
</evidence>